<comment type="caution">
    <text evidence="2">The sequence shown here is derived from an EMBL/GenBank/DDBJ whole genome shotgun (WGS) entry which is preliminary data.</text>
</comment>
<reference evidence="2 3" key="1">
    <citation type="submission" date="2019-07" db="EMBL/GenBank/DDBJ databases">
        <title>Whole genome shotgun sequence of Skermanella aerolata NBRC 106429.</title>
        <authorList>
            <person name="Hosoyama A."/>
            <person name="Uohara A."/>
            <person name="Ohji S."/>
            <person name="Ichikawa N."/>
        </authorList>
    </citation>
    <scope>NUCLEOTIDE SEQUENCE [LARGE SCALE GENOMIC DNA]</scope>
    <source>
        <strain evidence="2 3">NBRC 106429</strain>
    </source>
</reference>
<dbReference type="Pfam" id="PF11154">
    <property type="entry name" value="DUF2934"/>
    <property type="match status" value="1"/>
</dbReference>
<dbReference type="RefSeq" id="WP_044432259.1">
    <property type="nucleotide sequence ID" value="NZ_BJYZ01000012.1"/>
</dbReference>
<accession>A0A512DQD1</accession>
<evidence type="ECO:0000256" key="1">
    <source>
        <dbReference type="SAM" id="MobiDB-lite"/>
    </source>
</evidence>
<keyword evidence="3" id="KW-1185">Reference proteome</keyword>
<gene>
    <name evidence="2" type="ORF">SAE02_28220</name>
</gene>
<evidence type="ECO:0000313" key="2">
    <source>
        <dbReference type="EMBL" id="GEO38674.1"/>
    </source>
</evidence>
<dbReference type="AlphaFoldDB" id="A0A512DQD1"/>
<evidence type="ECO:0000313" key="3">
    <source>
        <dbReference type="Proteomes" id="UP000321523"/>
    </source>
</evidence>
<organism evidence="2 3">
    <name type="scientific">Skermanella aerolata</name>
    <dbReference type="NCBI Taxonomy" id="393310"/>
    <lineage>
        <taxon>Bacteria</taxon>
        <taxon>Pseudomonadati</taxon>
        <taxon>Pseudomonadota</taxon>
        <taxon>Alphaproteobacteria</taxon>
        <taxon>Rhodospirillales</taxon>
        <taxon>Azospirillaceae</taxon>
        <taxon>Skermanella</taxon>
    </lineage>
</organism>
<proteinExistence type="predicted"/>
<feature type="compositionally biased region" description="Acidic residues" evidence="1">
    <location>
        <begin position="40"/>
        <end position="53"/>
    </location>
</feature>
<dbReference type="Proteomes" id="UP000321523">
    <property type="component" value="Unassembled WGS sequence"/>
</dbReference>
<dbReference type="InterPro" id="IPR021327">
    <property type="entry name" value="DUF2934"/>
</dbReference>
<feature type="compositionally biased region" description="Low complexity" evidence="1">
    <location>
        <begin position="58"/>
        <end position="70"/>
    </location>
</feature>
<name>A0A512DQD1_9PROT</name>
<dbReference type="OrthoDB" id="9811127at2"/>
<sequence length="77" mass="8666">MEREERVKQRAQEIWEREGRPEGREQQHWYQALEEIAVEEDGSLSAAGEEDPEPVFMPSPAVAANPANASDDSKDKG</sequence>
<dbReference type="EMBL" id="BJYZ01000012">
    <property type="protein sequence ID" value="GEO38674.1"/>
    <property type="molecule type" value="Genomic_DNA"/>
</dbReference>
<evidence type="ECO:0008006" key="4">
    <source>
        <dbReference type="Google" id="ProtNLM"/>
    </source>
</evidence>
<feature type="region of interest" description="Disordered" evidence="1">
    <location>
        <begin position="40"/>
        <end position="77"/>
    </location>
</feature>
<protein>
    <recommendedName>
        <fullName evidence="4">DUF2934 domain-containing protein</fullName>
    </recommendedName>
</protein>